<dbReference type="AlphaFoldDB" id="A0A1S0TRH9"/>
<dbReference type="KEGG" id="loa:LOAG_10403"/>
<reference evidence="1" key="1">
    <citation type="submission" date="2012-04" db="EMBL/GenBank/DDBJ databases">
        <title>The Genome Sequence of Loa loa.</title>
        <authorList>
            <consortium name="The Broad Institute Genome Sequencing Platform"/>
            <consortium name="Broad Institute Genome Sequencing Center for Infectious Disease"/>
            <person name="Nutman T.B."/>
            <person name="Fink D.L."/>
            <person name="Russ C."/>
            <person name="Young S."/>
            <person name="Zeng Q."/>
            <person name="Gargeya S."/>
            <person name="Alvarado L."/>
            <person name="Berlin A."/>
            <person name="Chapman S.B."/>
            <person name="Chen Z."/>
            <person name="Freedman E."/>
            <person name="Gellesch M."/>
            <person name="Goldberg J."/>
            <person name="Griggs A."/>
            <person name="Gujja S."/>
            <person name="Heilman E.R."/>
            <person name="Heiman D."/>
            <person name="Howarth C."/>
            <person name="Mehta T."/>
            <person name="Neiman D."/>
            <person name="Pearson M."/>
            <person name="Roberts A."/>
            <person name="Saif S."/>
            <person name="Shea T."/>
            <person name="Shenoy N."/>
            <person name="Sisk P."/>
            <person name="Stolte C."/>
            <person name="Sykes S."/>
            <person name="White J."/>
            <person name="Yandava C."/>
            <person name="Haas B."/>
            <person name="Henn M.R."/>
            <person name="Nusbaum C."/>
            <person name="Birren B."/>
        </authorList>
    </citation>
    <scope>NUCLEOTIDE SEQUENCE [LARGE SCALE GENOMIC DNA]</scope>
</reference>
<dbReference type="EMBL" id="JH712114">
    <property type="protein sequence ID" value="EFO18096.1"/>
    <property type="molecule type" value="Genomic_DNA"/>
</dbReference>
<protein>
    <submittedName>
        <fullName evidence="1">Uncharacterized protein</fullName>
    </submittedName>
</protein>
<organism evidence="1">
    <name type="scientific">Loa loa</name>
    <name type="common">Eye worm</name>
    <name type="synonym">Filaria loa</name>
    <dbReference type="NCBI Taxonomy" id="7209"/>
    <lineage>
        <taxon>Eukaryota</taxon>
        <taxon>Metazoa</taxon>
        <taxon>Ecdysozoa</taxon>
        <taxon>Nematoda</taxon>
        <taxon>Chromadorea</taxon>
        <taxon>Rhabditida</taxon>
        <taxon>Spirurina</taxon>
        <taxon>Spiruromorpha</taxon>
        <taxon>Filarioidea</taxon>
        <taxon>Onchocercidae</taxon>
        <taxon>Loa</taxon>
    </lineage>
</organism>
<name>A0A1S0TRH9_LOALO</name>
<dbReference type="CTD" id="9947847"/>
<dbReference type="GeneID" id="9947847"/>
<accession>A0A1S0TRH9</accession>
<sequence length="164" mass="18407">MQCHIRGLLIEQYGSKTLFMLEVVTFNRTPAVYSTVCHPIYLGLHLFDIQQKSLLHRSSHSLDPSVDLSYHSSFFLLTQVVKKTISRMSDVNKGRSAKEHVEGKQQQPLQQPAVPVVVTKTLTVNGPDLPWRTTNLVLRCSDLCPLSKGHSLQGNTAHFSNLNN</sequence>
<gene>
    <name evidence="1" type="ORF">LOAG_10403</name>
</gene>
<dbReference type="RefSeq" id="XP_003145975.1">
    <property type="nucleotide sequence ID" value="XM_003145927.1"/>
</dbReference>
<dbReference type="InParanoid" id="A0A1S0TRH9"/>
<evidence type="ECO:0000313" key="1">
    <source>
        <dbReference type="EMBL" id="EFO18096.1"/>
    </source>
</evidence>
<proteinExistence type="predicted"/>